<organism evidence="6">
    <name type="scientific">marine metagenome</name>
    <dbReference type="NCBI Taxonomy" id="408172"/>
    <lineage>
        <taxon>unclassified sequences</taxon>
        <taxon>metagenomes</taxon>
        <taxon>ecological metagenomes</taxon>
    </lineage>
</organism>
<gene>
    <name evidence="6" type="ORF">METZ01_LOCUS86421</name>
</gene>
<dbReference type="Gene3D" id="1.10.3140.10">
    <property type="entry name" value="4-hydroxybutyryl-coa dehydratase, domain 1"/>
    <property type="match status" value="1"/>
</dbReference>
<dbReference type="SUPFAM" id="SSF56645">
    <property type="entry name" value="Acyl-CoA dehydrogenase NM domain-like"/>
    <property type="match status" value="1"/>
</dbReference>
<dbReference type="PANTHER" id="PTHR36117">
    <property type="entry name" value="4-HYDROXYPHENYLACETATE 3-MONOOXYGENASE-RELATED"/>
    <property type="match status" value="1"/>
</dbReference>
<dbReference type="InterPro" id="IPR024674">
    <property type="entry name" value="HpaB/PvcC/4-BUDH_N"/>
</dbReference>
<dbReference type="SUPFAM" id="SSF47203">
    <property type="entry name" value="Acyl-CoA dehydrogenase C-terminal domain-like"/>
    <property type="match status" value="1"/>
</dbReference>
<dbReference type="InterPro" id="IPR024719">
    <property type="entry name" value="HpaB/PvcC/4-BUDH_C"/>
</dbReference>
<keyword evidence="1" id="KW-0285">Flavoprotein</keyword>
<keyword evidence="2" id="KW-0274">FAD</keyword>
<keyword evidence="3" id="KW-0560">Oxidoreductase</keyword>
<accession>A0A381V1R2</accession>
<proteinExistence type="predicted"/>
<feature type="domain" description="HpaB/PvcC/4-BUDH C-terminal" evidence="4">
    <location>
        <begin position="278"/>
        <end position="331"/>
    </location>
</feature>
<feature type="non-terminal residue" evidence="6">
    <location>
        <position position="331"/>
    </location>
</feature>
<reference evidence="6" key="1">
    <citation type="submission" date="2018-05" db="EMBL/GenBank/DDBJ databases">
        <authorList>
            <person name="Lanie J.A."/>
            <person name="Ng W.-L."/>
            <person name="Kazmierczak K.M."/>
            <person name="Andrzejewski T.M."/>
            <person name="Davidsen T.M."/>
            <person name="Wayne K.J."/>
            <person name="Tettelin H."/>
            <person name="Glass J.I."/>
            <person name="Rusch D."/>
            <person name="Podicherti R."/>
            <person name="Tsui H.-C.T."/>
            <person name="Winkler M.E."/>
        </authorList>
    </citation>
    <scope>NUCLEOTIDE SEQUENCE</scope>
</reference>
<sequence>MTRNGQHYLDSLRDGRSVFLDGQVVDDVTTHPAFAQAAKSVAKLYDYQCEPEHIELMTFESPTSGERVSRCWELPRNYKQLVTRRIALTSWAELTCGMMGRSPDHVASVLGGLVMGIDLFKQYDENRAAALLDYYDYARDNDLYLSYVIINPQADKSKGPSEQPDKYLVAAICDEDSEGITVKGSKMLGTGAAISNEVMLAGFQVLHEGDEPYAFTAMVPINAKGVKLLSRRSYAANVPSTFDYPLSSLFDENDAVIYFDEVKIPWDRVFIHRDIKMAQAQWRQTRSHVHQNYQCAIRLMVKLRFLLGIARKIAETNAIIDFPQVKETLGE</sequence>
<dbReference type="Pfam" id="PF03241">
    <property type="entry name" value="HpaB"/>
    <property type="match status" value="1"/>
</dbReference>
<evidence type="ECO:0000259" key="5">
    <source>
        <dbReference type="Pfam" id="PF11794"/>
    </source>
</evidence>
<dbReference type="GO" id="GO:0016627">
    <property type="term" value="F:oxidoreductase activity, acting on the CH-CH group of donors"/>
    <property type="evidence" value="ECO:0007669"/>
    <property type="project" value="InterPro"/>
</dbReference>
<dbReference type="Pfam" id="PF11794">
    <property type="entry name" value="HpaB_N"/>
    <property type="match status" value="1"/>
</dbReference>
<dbReference type="Gene3D" id="2.40.110.10">
    <property type="entry name" value="Butyryl-CoA Dehydrogenase, subunit A, domain 2"/>
    <property type="match status" value="1"/>
</dbReference>
<dbReference type="AlphaFoldDB" id="A0A381V1R2"/>
<dbReference type="InterPro" id="IPR004925">
    <property type="entry name" value="HpaB/PvcC/4-BUDH"/>
</dbReference>
<dbReference type="InterPro" id="IPR009100">
    <property type="entry name" value="AcylCoA_DH/oxidase_NM_dom_sf"/>
</dbReference>
<dbReference type="Gene3D" id="1.20.140.10">
    <property type="entry name" value="Butyryl-CoA Dehydrogenase, subunit A, domain 3"/>
    <property type="match status" value="1"/>
</dbReference>
<protein>
    <recommendedName>
        <fullName evidence="7">HpaB/PvcC/4-BUDH N-terminal domain-containing protein</fullName>
    </recommendedName>
</protein>
<dbReference type="InterPro" id="IPR046373">
    <property type="entry name" value="Acyl-CoA_Oxase/DH_mid-dom_sf"/>
</dbReference>
<evidence type="ECO:0000313" key="6">
    <source>
        <dbReference type="EMBL" id="SVA33567.1"/>
    </source>
</evidence>
<evidence type="ECO:0000256" key="3">
    <source>
        <dbReference type="ARBA" id="ARBA00023002"/>
    </source>
</evidence>
<dbReference type="EMBL" id="UINC01007481">
    <property type="protein sequence ID" value="SVA33567.1"/>
    <property type="molecule type" value="Genomic_DNA"/>
</dbReference>
<dbReference type="PANTHER" id="PTHR36117:SF3">
    <property type="entry name" value="4-HYDROXYPHENYLACETATE 3-MONOOXYGENASE-RELATED"/>
    <property type="match status" value="1"/>
</dbReference>
<evidence type="ECO:0000256" key="2">
    <source>
        <dbReference type="ARBA" id="ARBA00022827"/>
    </source>
</evidence>
<evidence type="ECO:0008006" key="7">
    <source>
        <dbReference type="Google" id="ProtNLM"/>
    </source>
</evidence>
<evidence type="ECO:0000259" key="4">
    <source>
        <dbReference type="Pfam" id="PF03241"/>
    </source>
</evidence>
<evidence type="ECO:0000256" key="1">
    <source>
        <dbReference type="ARBA" id="ARBA00022630"/>
    </source>
</evidence>
<name>A0A381V1R2_9ZZZZ</name>
<feature type="domain" description="HpaB/PvcC/4-BUDH N-terminal" evidence="5">
    <location>
        <begin position="5"/>
        <end position="271"/>
    </location>
</feature>
<dbReference type="InterPro" id="IPR036250">
    <property type="entry name" value="AcylCo_DH-like_C"/>
</dbReference>